<accession>A0A977PZU4</accession>
<dbReference type="Gene3D" id="3.90.79.10">
    <property type="entry name" value="Nucleoside Triphosphate Pyrophosphohydrolase"/>
    <property type="match status" value="1"/>
</dbReference>
<sequence>MTFRNPVPTVDIIIELIDQPKRPILLIERKNPPYGWALPGGFVDYGERVEVAAIREAKEEIGLDVELIEQFYVYSDPNRDERQHTVSIVFIATARGVAHAADDAKKVGTFDLWELPNQLCFDHQKILQDYLHYRYYKLRPRLSF</sequence>
<dbReference type="PROSITE" id="PS00893">
    <property type="entry name" value="NUDIX_BOX"/>
    <property type="match status" value="1"/>
</dbReference>
<dbReference type="Pfam" id="PF00293">
    <property type="entry name" value="NUDIX"/>
    <property type="match status" value="1"/>
</dbReference>
<comment type="similarity">
    <text evidence="1 3">Belongs to the Nudix hydrolase family.</text>
</comment>
<evidence type="ECO:0000259" key="4">
    <source>
        <dbReference type="PROSITE" id="PS51462"/>
    </source>
</evidence>
<dbReference type="AlphaFoldDB" id="A0A977PZU4"/>
<dbReference type="Proteomes" id="UP001065613">
    <property type="component" value="Chromosome"/>
</dbReference>
<dbReference type="InterPro" id="IPR015797">
    <property type="entry name" value="NUDIX_hydrolase-like_dom_sf"/>
</dbReference>
<feature type="domain" description="Nudix hydrolase" evidence="4">
    <location>
        <begin position="3"/>
        <end position="133"/>
    </location>
</feature>
<dbReference type="InterPro" id="IPR020476">
    <property type="entry name" value="Nudix_hydrolase"/>
</dbReference>
<dbReference type="EMBL" id="CP073041">
    <property type="protein sequence ID" value="UXE64678.1"/>
    <property type="molecule type" value="Genomic_DNA"/>
</dbReference>
<evidence type="ECO:0000256" key="1">
    <source>
        <dbReference type="ARBA" id="ARBA00005582"/>
    </source>
</evidence>
<evidence type="ECO:0000256" key="2">
    <source>
        <dbReference type="ARBA" id="ARBA00022801"/>
    </source>
</evidence>
<proteinExistence type="inferred from homology"/>
<dbReference type="InterPro" id="IPR000086">
    <property type="entry name" value="NUDIX_hydrolase_dom"/>
</dbReference>
<organism evidence="5">
    <name type="scientific">Woronichinia naegeliana WA131</name>
    <dbReference type="NCBI Taxonomy" id="2824559"/>
    <lineage>
        <taxon>Bacteria</taxon>
        <taxon>Bacillati</taxon>
        <taxon>Cyanobacteriota</taxon>
        <taxon>Cyanophyceae</taxon>
        <taxon>Synechococcales</taxon>
        <taxon>Coelosphaeriaceae</taxon>
        <taxon>Woronichinia</taxon>
    </lineage>
</organism>
<reference evidence="5" key="1">
    <citation type="submission" date="2021-04" db="EMBL/GenBank/DDBJ databases">
        <title>Genome sequence of Woronichinia naegeliana from Washington state freshwater lake bloom.</title>
        <authorList>
            <person name="Dreher T.W."/>
        </authorList>
    </citation>
    <scope>NUCLEOTIDE SEQUENCE</scope>
    <source>
        <strain evidence="5">WA131</strain>
    </source>
</reference>
<dbReference type="PROSITE" id="PS51462">
    <property type="entry name" value="NUDIX"/>
    <property type="match status" value="1"/>
</dbReference>
<name>A0A977PZU4_9CYAN</name>
<dbReference type="KEGG" id="wna:KA717_15680"/>
<keyword evidence="2 3" id="KW-0378">Hydrolase</keyword>
<dbReference type="PANTHER" id="PTHR43736">
    <property type="entry name" value="ADP-RIBOSE PYROPHOSPHATASE"/>
    <property type="match status" value="1"/>
</dbReference>
<dbReference type="SUPFAM" id="SSF55811">
    <property type="entry name" value="Nudix"/>
    <property type="match status" value="1"/>
</dbReference>
<dbReference type="CDD" id="cd18873">
    <property type="entry name" value="NUDIX_NadM_like"/>
    <property type="match status" value="1"/>
</dbReference>
<evidence type="ECO:0000256" key="3">
    <source>
        <dbReference type="RuleBase" id="RU003476"/>
    </source>
</evidence>
<gene>
    <name evidence="5" type="ORF">KA717_15680</name>
</gene>
<dbReference type="PRINTS" id="PR00502">
    <property type="entry name" value="NUDIXFAMILY"/>
</dbReference>
<dbReference type="InterPro" id="IPR020084">
    <property type="entry name" value="NUDIX_hydrolase_CS"/>
</dbReference>
<dbReference type="GO" id="GO:0016787">
    <property type="term" value="F:hydrolase activity"/>
    <property type="evidence" value="ECO:0007669"/>
    <property type="project" value="UniProtKB-KW"/>
</dbReference>
<dbReference type="PANTHER" id="PTHR43736:SF1">
    <property type="entry name" value="DIHYDRONEOPTERIN TRIPHOSPHATE DIPHOSPHATASE"/>
    <property type="match status" value="1"/>
</dbReference>
<protein>
    <submittedName>
        <fullName evidence="5">NUDIX hydrolase</fullName>
    </submittedName>
</protein>
<evidence type="ECO:0000313" key="5">
    <source>
        <dbReference type="EMBL" id="UXE64678.1"/>
    </source>
</evidence>